<accession>A0A0J6EYV4</accession>
<dbReference type="GO" id="GO:0006749">
    <property type="term" value="P:glutathione metabolic process"/>
    <property type="evidence" value="ECO:0007669"/>
    <property type="project" value="TreeGrafter"/>
</dbReference>
<name>A0A0J6EYV4_9BACI</name>
<dbReference type="AlphaFoldDB" id="A0A0J6EYV4"/>
<dbReference type="PANTHER" id="PTHR11365:SF23">
    <property type="entry name" value="HYPOTHETICAL 5-OXOPROLINASE (EUROFUNG)-RELATED"/>
    <property type="match status" value="1"/>
</dbReference>
<comment type="caution">
    <text evidence="5">The sequence shown here is derived from an EMBL/GenBank/DDBJ whole genome shotgun (WGS) entry which is preliminary data.</text>
</comment>
<reference evidence="5 7" key="1">
    <citation type="journal article" date="2015" name="Int. J. Syst. Evol. Microbiol.">
        <title>Bacillus glycinifermentans sp. nov., isolated from fermented soybean paste.</title>
        <authorList>
            <person name="Kim S.J."/>
            <person name="Dunlap C.A."/>
            <person name="Kwon S.W."/>
            <person name="Rooney A.P."/>
        </authorList>
    </citation>
    <scope>NUCLEOTIDE SEQUENCE [LARGE SCALE GENOMIC DNA]</scope>
    <source>
        <strain evidence="5 7">GO-13</strain>
    </source>
</reference>
<dbReference type="EMBL" id="JARRTL010000007">
    <property type="protein sequence ID" value="MEC0484367.1"/>
    <property type="molecule type" value="Genomic_DNA"/>
</dbReference>
<proteinExistence type="predicted"/>
<evidence type="ECO:0000313" key="8">
    <source>
        <dbReference type="Proteomes" id="UP001341297"/>
    </source>
</evidence>
<accession>A0A0J6EE08</accession>
<feature type="region of interest" description="Disordered" evidence="1">
    <location>
        <begin position="601"/>
        <end position="620"/>
    </location>
</feature>
<dbReference type="PATRIC" id="fig|1664069.3.peg.4715"/>
<dbReference type="GO" id="GO:0005829">
    <property type="term" value="C:cytosol"/>
    <property type="evidence" value="ECO:0007669"/>
    <property type="project" value="TreeGrafter"/>
</dbReference>
<dbReference type="InterPro" id="IPR008040">
    <property type="entry name" value="Hydant_A_N"/>
</dbReference>
<evidence type="ECO:0000256" key="1">
    <source>
        <dbReference type="SAM" id="MobiDB-lite"/>
    </source>
</evidence>
<keyword evidence="8" id="KW-1185">Reference proteome</keyword>
<gene>
    <name evidence="5" type="ORF">AB447_201125</name>
    <name evidence="6" type="ORF">P8828_05825</name>
</gene>
<dbReference type="Pfam" id="PF19278">
    <property type="entry name" value="Hydant_A_C"/>
    <property type="match status" value="1"/>
</dbReference>
<dbReference type="RefSeq" id="WP_048355346.1">
    <property type="nucleotide sequence ID" value="NZ_CP023481.1"/>
</dbReference>
<feature type="domain" description="Hydantoinase A/oxoprolinase" evidence="2">
    <location>
        <begin position="205"/>
        <end position="489"/>
    </location>
</feature>
<evidence type="ECO:0000259" key="2">
    <source>
        <dbReference type="Pfam" id="PF01968"/>
    </source>
</evidence>
<dbReference type="Proteomes" id="UP001341297">
    <property type="component" value="Unassembled WGS sequence"/>
</dbReference>
<evidence type="ECO:0000313" key="5">
    <source>
        <dbReference type="EMBL" id="KRT95736.1"/>
    </source>
</evidence>
<dbReference type="EMBL" id="LECW02000001">
    <property type="protein sequence ID" value="KRT95736.1"/>
    <property type="molecule type" value="Genomic_DNA"/>
</dbReference>
<evidence type="ECO:0000259" key="4">
    <source>
        <dbReference type="Pfam" id="PF19278"/>
    </source>
</evidence>
<dbReference type="InterPro" id="IPR049517">
    <property type="entry name" value="ACX-like_C"/>
</dbReference>
<reference evidence="6 8" key="3">
    <citation type="submission" date="2023-03" db="EMBL/GenBank/DDBJ databases">
        <title>Agriculturally important microbes genome sequencing.</title>
        <authorList>
            <person name="Dunlap C."/>
        </authorList>
    </citation>
    <scope>NUCLEOTIDE SEQUENCE [LARGE SCALE GENOMIC DNA]</scope>
    <source>
        <strain evidence="6 8">CBP-3203</strain>
    </source>
</reference>
<dbReference type="Pfam" id="PF01968">
    <property type="entry name" value="Hydantoinase_A"/>
    <property type="match status" value="1"/>
</dbReference>
<dbReference type="InterPro" id="IPR045079">
    <property type="entry name" value="Oxoprolinase-like"/>
</dbReference>
<dbReference type="SUPFAM" id="SSF53067">
    <property type="entry name" value="Actin-like ATPase domain"/>
    <property type="match status" value="1"/>
</dbReference>
<dbReference type="Pfam" id="PF05378">
    <property type="entry name" value="Hydant_A_N"/>
    <property type="match status" value="1"/>
</dbReference>
<dbReference type="GO" id="GO:0017168">
    <property type="term" value="F:5-oxoprolinase (ATP-hydrolyzing) activity"/>
    <property type="evidence" value="ECO:0007669"/>
    <property type="project" value="TreeGrafter"/>
</dbReference>
<feature type="domain" description="Hydantoinase/oxoprolinase N-terminal" evidence="3">
    <location>
        <begin position="7"/>
        <end position="182"/>
    </location>
</feature>
<dbReference type="InterPro" id="IPR002821">
    <property type="entry name" value="Hydantoinase_A"/>
</dbReference>
<organism evidence="5 7">
    <name type="scientific">Bacillus glycinifermentans</name>
    <dbReference type="NCBI Taxonomy" id="1664069"/>
    <lineage>
        <taxon>Bacteria</taxon>
        <taxon>Bacillati</taxon>
        <taxon>Bacillota</taxon>
        <taxon>Bacilli</taxon>
        <taxon>Bacillales</taxon>
        <taxon>Bacillaceae</taxon>
        <taxon>Bacillus</taxon>
    </lineage>
</organism>
<evidence type="ECO:0000313" key="7">
    <source>
        <dbReference type="Proteomes" id="UP000036168"/>
    </source>
</evidence>
<sequence length="686" mass="75046">MNEDGYRLGIDIGGTFTDLSLLNPQDGSLTAVKTPTVPDDPARGILNGLALLKEKKIHPSQIHYFVHGMTIGLNTLLQRKGARIALFVTEGFRDILSLQRLRLPIPYDFRSRMPEPLIPRKYVFPIKERMLHDGSEKIPLHLEEIDHAVEKVLAEGLEGIVVSFLHSYRNPLHEHQAAERIKLKAPELEVVTSSELWPQMREYERTVMAVANLYIKPNVRHYFDTLNERLASAEIPATPYITQSNGGLMDIETAAKAPVKTLFSGQAAGVIGAIRAAESACMRNVITFDVGGTSADISIVEEGKAALTQSNQISGFPVTIPSVAMYSIGAGGGSFAWIDKGGLLKVGPESVGSDPGPACYGKGKKAALTDAFLVCDYLNPGRFASGNMKLYREKSEEALLPIADYLDTDVRGAADQMIQVAVANMYTELSNVMEQRGFDPREFSLLAFGGAGPVTANFLAEEIQAKNVLIPPSPGTLSALGALTADFVYDAVFSRQVLLEEVTMAELKEEFAKLSKQAEKWLDEQRVKTLAGASLLFLLDARYKGQAYEIELPVSPEWLEASSAGEIAESFHLLHGRQYGHSDENTSIELMNMRVRIIGKTPKPPMKKISRPAGSHAQASGRRTIVIKGRTHQADVFDRSSLQCGHKVDGPAVIEQDDTTTLILPNWQGTADQAGNLIIERKESGR</sequence>
<dbReference type="InterPro" id="IPR043129">
    <property type="entry name" value="ATPase_NBD"/>
</dbReference>
<reference evidence="5" key="2">
    <citation type="submission" date="2015-10" db="EMBL/GenBank/DDBJ databases">
        <authorList>
            <person name="Gilbert D.G."/>
        </authorList>
    </citation>
    <scope>NUCLEOTIDE SEQUENCE</scope>
    <source>
        <strain evidence="5">GO-13</strain>
    </source>
</reference>
<evidence type="ECO:0000259" key="3">
    <source>
        <dbReference type="Pfam" id="PF05378"/>
    </source>
</evidence>
<protein>
    <submittedName>
        <fullName evidence="5">Hydantoin utilization protein A</fullName>
    </submittedName>
    <submittedName>
        <fullName evidence="6">Hydantoinase/oxoprolinase family protein</fullName>
    </submittedName>
</protein>
<dbReference type="Proteomes" id="UP000036168">
    <property type="component" value="Unassembled WGS sequence"/>
</dbReference>
<dbReference type="OrthoDB" id="9768323at2"/>
<evidence type="ECO:0000313" key="6">
    <source>
        <dbReference type="EMBL" id="MEC0484367.1"/>
    </source>
</evidence>
<feature type="domain" description="Acetophenone carboxylase-like C-terminal" evidence="4">
    <location>
        <begin position="505"/>
        <end position="672"/>
    </location>
</feature>
<dbReference type="PANTHER" id="PTHR11365">
    <property type="entry name" value="5-OXOPROLINASE RELATED"/>
    <property type="match status" value="1"/>
</dbReference>
<dbReference type="STRING" id="1664069.BGLY_0407"/>